<evidence type="ECO:0000256" key="2">
    <source>
        <dbReference type="ARBA" id="ARBA00022448"/>
    </source>
</evidence>
<dbReference type="GO" id="GO:0005886">
    <property type="term" value="C:plasma membrane"/>
    <property type="evidence" value="ECO:0007669"/>
    <property type="project" value="UniProtKB-SubCell"/>
</dbReference>
<evidence type="ECO:0000256" key="3">
    <source>
        <dbReference type="ARBA" id="ARBA00022475"/>
    </source>
</evidence>
<keyword evidence="5 7" id="KW-1133">Transmembrane helix</keyword>
<feature type="transmembrane region" description="Helical" evidence="7">
    <location>
        <begin position="70"/>
        <end position="90"/>
    </location>
</feature>
<gene>
    <name evidence="9" type="ORF">GCM10011369_34920</name>
</gene>
<keyword evidence="2" id="KW-0813">Transport</keyword>
<keyword evidence="10" id="KW-1185">Reference proteome</keyword>
<dbReference type="PANTHER" id="PTHR23517:SF2">
    <property type="entry name" value="MULTIDRUG RESISTANCE PROTEIN MDTH"/>
    <property type="match status" value="1"/>
</dbReference>
<evidence type="ECO:0000256" key="7">
    <source>
        <dbReference type="SAM" id="Phobius"/>
    </source>
</evidence>
<feature type="transmembrane region" description="Helical" evidence="7">
    <location>
        <begin position="186"/>
        <end position="208"/>
    </location>
</feature>
<feature type="domain" description="Major facilitator superfamily (MFS) profile" evidence="8">
    <location>
        <begin position="35"/>
        <end position="413"/>
    </location>
</feature>
<dbReference type="Gene3D" id="3.30.70.100">
    <property type="match status" value="1"/>
</dbReference>
<evidence type="ECO:0000313" key="9">
    <source>
        <dbReference type="EMBL" id="GGA89755.1"/>
    </source>
</evidence>
<dbReference type="InterPro" id="IPR036259">
    <property type="entry name" value="MFS_trans_sf"/>
</dbReference>
<feature type="transmembrane region" description="Helical" evidence="7">
    <location>
        <begin position="236"/>
        <end position="257"/>
    </location>
</feature>
<feature type="transmembrane region" description="Helical" evidence="7">
    <location>
        <begin position="361"/>
        <end position="383"/>
    </location>
</feature>
<comment type="subcellular location">
    <subcellularLocation>
        <location evidence="1">Cell membrane</location>
        <topology evidence="1">Multi-pass membrane protein</topology>
    </subcellularLocation>
</comment>
<evidence type="ECO:0000256" key="1">
    <source>
        <dbReference type="ARBA" id="ARBA00004651"/>
    </source>
</evidence>
<feature type="transmembrane region" description="Helical" evidence="7">
    <location>
        <begin position="102"/>
        <end position="125"/>
    </location>
</feature>
<feature type="transmembrane region" description="Helical" evidence="7">
    <location>
        <begin position="158"/>
        <end position="180"/>
    </location>
</feature>
<dbReference type="Proteomes" id="UP000619743">
    <property type="component" value="Unassembled WGS sequence"/>
</dbReference>
<evidence type="ECO:0000256" key="5">
    <source>
        <dbReference type="ARBA" id="ARBA00022989"/>
    </source>
</evidence>
<name>A0A8J2UA76_9GAMM</name>
<comment type="caution">
    <text evidence="9">The sequence shown here is derived from an EMBL/GenBank/DDBJ whole genome shotgun (WGS) entry which is preliminary data.</text>
</comment>
<keyword evidence="4 7" id="KW-0812">Transmembrane</keyword>
<dbReference type="Pfam" id="PF07690">
    <property type="entry name" value="MFS_1"/>
    <property type="match status" value="1"/>
</dbReference>
<feature type="transmembrane region" description="Helical" evidence="7">
    <location>
        <begin position="323"/>
        <end position="340"/>
    </location>
</feature>
<feature type="transmembrane region" description="Helical" evidence="7">
    <location>
        <begin position="299"/>
        <end position="317"/>
    </location>
</feature>
<dbReference type="CDD" id="cd17472">
    <property type="entry name" value="MFS_YajR_like"/>
    <property type="match status" value="1"/>
</dbReference>
<dbReference type="Gene3D" id="1.20.1250.20">
    <property type="entry name" value="MFS general substrate transporter like domains"/>
    <property type="match status" value="1"/>
</dbReference>
<sequence length="479" mass="51215">MSAWIGATPHARIGDFDFFDLIIALMGFTATERKAAMGLASVFATRMLGLFMIMPVFAIYGPELQGFTSFWMGLAIGIYGLTQACLQIPMGHLSDRVGRKPVIYAGLVVFAIGSVIAAVADHIVWVTIGRALQGAGAISSALLALAADLSSDEQRPKVMAVIGVFIGLSFTIALIVGPLVAGPFGLAGLFWLTAGLSMLSILVIRFWVPDATSVAPRGDTSARWPLMKKLVHDGQLWRFNSAVLVIHFCMTCLFTVLPSLLLPVSASGSQLWHSLLPVLLISFVLLIPMMKVFNARGQIKAGLICSALLMATATALFVTSPSYLILLVAAVLFFAGFNYLEAGLPSMVSLFAPAGQKGSAMGIFTSCQFGGAFVGGLVAGSLLQWHGQTAVFIAMLIALLGWAVFALGLQQRHHLKSVNFAVTQSNGNWLDQLLEQPGVAEAVYVPEEQVVYLKVNKHEFDAQRVMALINAPAAELKEN</sequence>
<evidence type="ECO:0000259" key="8">
    <source>
        <dbReference type="PROSITE" id="PS50850"/>
    </source>
</evidence>
<evidence type="ECO:0000313" key="10">
    <source>
        <dbReference type="Proteomes" id="UP000619743"/>
    </source>
</evidence>
<feature type="transmembrane region" description="Helical" evidence="7">
    <location>
        <begin position="131"/>
        <end position="151"/>
    </location>
</feature>
<evidence type="ECO:0000256" key="6">
    <source>
        <dbReference type="ARBA" id="ARBA00023136"/>
    </source>
</evidence>
<proteinExistence type="predicted"/>
<keyword evidence="3" id="KW-1003">Cell membrane</keyword>
<accession>A0A8J2UA76</accession>
<dbReference type="RefSeq" id="WP_229744805.1">
    <property type="nucleotide sequence ID" value="NZ_BMDX01000029.1"/>
</dbReference>
<reference evidence="10" key="1">
    <citation type="journal article" date="2019" name="Int. J. Syst. Evol. Microbiol.">
        <title>The Global Catalogue of Microorganisms (GCM) 10K type strain sequencing project: providing services to taxonomists for standard genome sequencing and annotation.</title>
        <authorList>
            <consortium name="The Broad Institute Genomics Platform"/>
            <consortium name="The Broad Institute Genome Sequencing Center for Infectious Disease"/>
            <person name="Wu L."/>
            <person name="Ma J."/>
        </authorList>
    </citation>
    <scope>NUCLEOTIDE SEQUENCE [LARGE SCALE GENOMIC DNA]</scope>
    <source>
        <strain evidence="10">CGMCC 1.10130</strain>
    </source>
</reference>
<protein>
    <submittedName>
        <fullName evidence="9">MFS transporter</fullName>
    </submittedName>
</protein>
<feature type="transmembrane region" description="Helical" evidence="7">
    <location>
        <begin position="389"/>
        <end position="409"/>
    </location>
</feature>
<dbReference type="EMBL" id="BMDX01000029">
    <property type="protein sequence ID" value="GGA89755.1"/>
    <property type="molecule type" value="Genomic_DNA"/>
</dbReference>
<dbReference type="InterPro" id="IPR050171">
    <property type="entry name" value="MFS_Transporters"/>
</dbReference>
<dbReference type="GO" id="GO:0022857">
    <property type="term" value="F:transmembrane transporter activity"/>
    <property type="evidence" value="ECO:0007669"/>
    <property type="project" value="InterPro"/>
</dbReference>
<dbReference type="AlphaFoldDB" id="A0A8J2UA76"/>
<dbReference type="SUPFAM" id="SSF103473">
    <property type="entry name" value="MFS general substrate transporter"/>
    <property type="match status" value="1"/>
</dbReference>
<dbReference type="PANTHER" id="PTHR23517">
    <property type="entry name" value="RESISTANCE PROTEIN MDTM, PUTATIVE-RELATED-RELATED"/>
    <property type="match status" value="1"/>
</dbReference>
<dbReference type="InterPro" id="IPR011701">
    <property type="entry name" value="MFS"/>
</dbReference>
<feature type="transmembrane region" description="Helical" evidence="7">
    <location>
        <begin position="35"/>
        <end position="58"/>
    </location>
</feature>
<keyword evidence="6 7" id="KW-0472">Membrane</keyword>
<dbReference type="InterPro" id="IPR020846">
    <property type="entry name" value="MFS_dom"/>
</dbReference>
<feature type="transmembrane region" description="Helical" evidence="7">
    <location>
        <begin position="269"/>
        <end position="287"/>
    </location>
</feature>
<evidence type="ECO:0000256" key="4">
    <source>
        <dbReference type="ARBA" id="ARBA00022692"/>
    </source>
</evidence>
<organism evidence="9 10">
    <name type="scientific">Neiella marina</name>
    <dbReference type="NCBI Taxonomy" id="508461"/>
    <lineage>
        <taxon>Bacteria</taxon>
        <taxon>Pseudomonadati</taxon>
        <taxon>Pseudomonadota</taxon>
        <taxon>Gammaproteobacteria</taxon>
        <taxon>Alteromonadales</taxon>
        <taxon>Echinimonadaceae</taxon>
        <taxon>Neiella</taxon>
    </lineage>
</organism>
<dbReference type="PROSITE" id="PS50850">
    <property type="entry name" value="MFS"/>
    <property type="match status" value="1"/>
</dbReference>